<dbReference type="Pfam" id="PF01817">
    <property type="entry name" value="CM_2"/>
    <property type="match status" value="1"/>
</dbReference>
<dbReference type="InterPro" id="IPR050596">
    <property type="entry name" value="AspAT/PAT-like"/>
</dbReference>
<dbReference type="Gene3D" id="3.40.640.10">
    <property type="entry name" value="Type I PLP-dependent aspartate aminotransferase-like (Major domain)"/>
    <property type="match status" value="1"/>
</dbReference>
<dbReference type="Pfam" id="PF00155">
    <property type="entry name" value="Aminotran_1_2"/>
    <property type="match status" value="1"/>
</dbReference>
<dbReference type="InterPro" id="IPR004838">
    <property type="entry name" value="NHTrfase_class1_PyrdxlP-BS"/>
</dbReference>
<proteinExistence type="inferred from homology"/>
<dbReference type="GO" id="GO:0004106">
    <property type="term" value="F:chorismate mutase activity"/>
    <property type="evidence" value="ECO:0007669"/>
    <property type="project" value="InterPro"/>
</dbReference>
<dbReference type="InterPro" id="IPR036979">
    <property type="entry name" value="CM_dom_sf"/>
</dbReference>
<dbReference type="InterPro" id="IPR015421">
    <property type="entry name" value="PyrdxlP-dep_Trfase_major"/>
</dbReference>
<dbReference type="Gene3D" id="3.90.1150.10">
    <property type="entry name" value="Aspartate Aminotransferase, domain 1"/>
    <property type="match status" value="1"/>
</dbReference>
<keyword evidence="8" id="KW-1185">Reference proteome</keyword>
<dbReference type="PANTHER" id="PTHR46383:SF1">
    <property type="entry name" value="ASPARTATE AMINOTRANSFERASE"/>
    <property type="match status" value="1"/>
</dbReference>
<keyword evidence="4" id="KW-0808">Transferase</keyword>
<evidence type="ECO:0000259" key="6">
    <source>
        <dbReference type="PROSITE" id="PS51168"/>
    </source>
</evidence>
<comment type="cofactor">
    <cofactor evidence="1">
        <name>pyridoxal 5'-phosphate</name>
        <dbReference type="ChEBI" id="CHEBI:597326"/>
    </cofactor>
</comment>
<keyword evidence="3 7" id="KW-0032">Aminotransferase</keyword>
<evidence type="ECO:0000256" key="4">
    <source>
        <dbReference type="ARBA" id="ARBA00022679"/>
    </source>
</evidence>
<dbReference type="InterPro" id="IPR036263">
    <property type="entry name" value="Chorismate_II_sf"/>
</dbReference>
<name>A0AA35X058_GEOBA</name>
<dbReference type="GO" id="GO:0008483">
    <property type="term" value="F:transaminase activity"/>
    <property type="evidence" value="ECO:0007669"/>
    <property type="project" value="UniProtKB-KW"/>
</dbReference>
<dbReference type="EMBL" id="CASHTH010003031">
    <property type="protein sequence ID" value="CAI8039294.1"/>
    <property type="molecule type" value="Genomic_DNA"/>
</dbReference>
<dbReference type="GO" id="GO:0030170">
    <property type="term" value="F:pyridoxal phosphate binding"/>
    <property type="evidence" value="ECO:0007669"/>
    <property type="project" value="InterPro"/>
</dbReference>
<dbReference type="PROSITE" id="PS00105">
    <property type="entry name" value="AA_TRANSFER_CLASS_1"/>
    <property type="match status" value="1"/>
</dbReference>
<evidence type="ECO:0000313" key="7">
    <source>
        <dbReference type="EMBL" id="CAI8039294.1"/>
    </source>
</evidence>
<dbReference type="SUPFAM" id="SSF48600">
    <property type="entry name" value="Chorismate mutase II"/>
    <property type="match status" value="1"/>
</dbReference>
<evidence type="ECO:0000313" key="8">
    <source>
        <dbReference type="Proteomes" id="UP001174909"/>
    </source>
</evidence>
<dbReference type="PROSITE" id="PS51168">
    <property type="entry name" value="CHORISMATE_MUT_2"/>
    <property type="match status" value="1"/>
</dbReference>
<dbReference type="GO" id="GO:0006520">
    <property type="term" value="P:amino acid metabolic process"/>
    <property type="evidence" value="ECO:0007669"/>
    <property type="project" value="InterPro"/>
</dbReference>
<accession>A0AA35X058</accession>
<dbReference type="InterPro" id="IPR015424">
    <property type="entry name" value="PyrdxlP-dep_Trfase"/>
</dbReference>
<sequence length="436" mass="47599">MIRLLKSRTDLALQIGRLKQDMGKGVTDRRREDELREDVRSLCRELGMSESLGARFLNFLLNESVSVQSTGISTHMDIFMRAKSLEAQGRHIVHMEVGEPDFAPPDVVRGSMTDAFDRGFTRYGPAGGMPQFRDALARYASKNFGADVSPSGVMVTPGGRFAVYLAISLLDPGDEIIVIDPAWPAYAQCAQSSGVKVTTIHTDMAGGWEPSAEQVKEAAGPGTRMLVLNYPNNPTGKVLSAHAQDEIVGAASDRGLYILSDEIYWQYAKPGWKSVLGSGYDKSIVVQSFSKSHAMTGFRVGYAMARPDVIGSMVARQAMLMACVAEPVQYAAMQALGADTDARSQTIMSRLDVISDMAKKMGLEFVRPDGAMYLFVRIGRDGTRLARDLLERGVAVAPGEAFGDYRDYIRISACQNEETLIKGMNIIYGNLGNRHG</sequence>
<dbReference type="SMART" id="SM00830">
    <property type="entry name" value="CM_2"/>
    <property type="match status" value="1"/>
</dbReference>
<dbReference type="SUPFAM" id="SSF53383">
    <property type="entry name" value="PLP-dependent transferases"/>
    <property type="match status" value="1"/>
</dbReference>
<feature type="domain" description="Chorismate mutase" evidence="6">
    <location>
        <begin position="1"/>
        <end position="72"/>
    </location>
</feature>
<dbReference type="InterPro" id="IPR004839">
    <property type="entry name" value="Aminotransferase_I/II_large"/>
</dbReference>
<evidence type="ECO:0000256" key="2">
    <source>
        <dbReference type="ARBA" id="ARBA00007441"/>
    </source>
</evidence>
<evidence type="ECO:0000256" key="3">
    <source>
        <dbReference type="ARBA" id="ARBA00022576"/>
    </source>
</evidence>
<comment type="similarity">
    <text evidence="2">Belongs to the class-I pyridoxal-phosphate-dependent aminotransferase family.</text>
</comment>
<protein>
    <submittedName>
        <fullName evidence="7">Aspartate aminotransferase</fullName>
    </submittedName>
</protein>
<dbReference type="InterPro" id="IPR015422">
    <property type="entry name" value="PyrdxlP-dep_Trfase_small"/>
</dbReference>
<dbReference type="AlphaFoldDB" id="A0AA35X058"/>
<comment type="caution">
    <text evidence="7">The sequence shown here is derived from an EMBL/GenBank/DDBJ whole genome shotgun (WGS) entry which is preliminary data.</text>
</comment>
<dbReference type="CDD" id="cd00609">
    <property type="entry name" value="AAT_like"/>
    <property type="match status" value="1"/>
</dbReference>
<evidence type="ECO:0000256" key="1">
    <source>
        <dbReference type="ARBA" id="ARBA00001933"/>
    </source>
</evidence>
<evidence type="ECO:0000256" key="5">
    <source>
        <dbReference type="ARBA" id="ARBA00022898"/>
    </source>
</evidence>
<dbReference type="PANTHER" id="PTHR46383">
    <property type="entry name" value="ASPARTATE AMINOTRANSFERASE"/>
    <property type="match status" value="1"/>
</dbReference>
<dbReference type="GO" id="GO:0046417">
    <property type="term" value="P:chorismate metabolic process"/>
    <property type="evidence" value="ECO:0007669"/>
    <property type="project" value="InterPro"/>
</dbReference>
<dbReference type="InterPro" id="IPR002701">
    <property type="entry name" value="CM_II_prokaryot"/>
</dbReference>
<reference evidence="7" key="1">
    <citation type="submission" date="2023-03" db="EMBL/GenBank/DDBJ databases">
        <authorList>
            <person name="Steffen K."/>
            <person name="Cardenas P."/>
        </authorList>
    </citation>
    <scope>NUCLEOTIDE SEQUENCE</scope>
</reference>
<dbReference type="Proteomes" id="UP001174909">
    <property type="component" value="Unassembled WGS sequence"/>
</dbReference>
<keyword evidence="5" id="KW-0663">Pyridoxal phosphate</keyword>
<organism evidence="7 8">
    <name type="scientific">Geodia barretti</name>
    <name type="common">Barrett's horny sponge</name>
    <dbReference type="NCBI Taxonomy" id="519541"/>
    <lineage>
        <taxon>Eukaryota</taxon>
        <taxon>Metazoa</taxon>
        <taxon>Porifera</taxon>
        <taxon>Demospongiae</taxon>
        <taxon>Heteroscleromorpha</taxon>
        <taxon>Tetractinellida</taxon>
        <taxon>Astrophorina</taxon>
        <taxon>Geodiidae</taxon>
        <taxon>Geodia</taxon>
    </lineage>
</organism>
<dbReference type="Gene3D" id="1.20.59.10">
    <property type="entry name" value="Chorismate mutase"/>
    <property type="match status" value="1"/>
</dbReference>
<gene>
    <name evidence="7" type="ORF">GBAR_LOCUS21841</name>
</gene>